<dbReference type="FunFam" id="2.70.150.10:FF:000014">
    <property type="entry name" value="Calcium-transporting ATPase, putative"/>
    <property type="match status" value="1"/>
</dbReference>
<dbReference type="InterPro" id="IPR023298">
    <property type="entry name" value="ATPase_P-typ_TM_dom_sf"/>
</dbReference>
<protein>
    <recommendedName>
        <fullName evidence="15">Calcium-transporting ATPase</fullName>
        <ecNumber evidence="15">7.2.2.10</ecNumber>
    </recommendedName>
</protein>
<evidence type="ECO:0000313" key="17">
    <source>
        <dbReference type="EMBL" id="ODV91001.1"/>
    </source>
</evidence>
<dbReference type="OrthoDB" id="3352408at2759"/>
<reference evidence="18" key="1">
    <citation type="submission" date="2016-02" db="EMBL/GenBank/DDBJ databases">
        <title>Comparative genomics of biotechnologically important yeasts.</title>
        <authorList>
            <consortium name="DOE Joint Genome Institute"/>
            <person name="Riley R."/>
            <person name="Haridas S."/>
            <person name="Wolfe K.H."/>
            <person name="Lopes M.R."/>
            <person name="Hittinger C.T."/>
            <person name="Goker M."/>
            <person name="Salamov A."/>
            <person name="Wisecaver J."/>
            <person name="Long T.M."/>
            <person name="Aerts A.L."/>
            <person name="Barry K."/>
            <person name="Choi C."/>
            <person name="Clum A."/>
            <person name="Coughlan A.Y."/>
            <person name="Deshpande S."/>
            <person name="Douglass A.P."/>
            <person name="Hanson S.J."/>
            <person name="Klenk H.-P."/>
            <person name="Labutti K."/>
            <person name="Lapidus A."/>
            <person name="Lindquist E."/>
            <person name="Lipzen A."/>
            <person name="Meier-Kolthoff J.P."/>
            <person name="Ohm R.A."/>
            <person name="Otillar R.P."/>
            <person name="Pangilinan J."/>
            <person name="Peng Y."/>
            <person name="Rokas A."/>
            <person name="Rosa C.A."/>
            <person name="Scheuner C."/>
            <person name="Sibirny A.A."/>
            <person name="Slot J.C."/>
            <person name="Stielow J.B."/>
            <person name="Sun H."/>
            <person name="Kurtzman C.P."/>
            <person name="Blackwell M."/>
            <person name="Jeffries T.W."/>
            <person name="Grigoriev I.V."/>
        </authorList>
    </citation>
    <scope>NUCLEOTIDE SEQUENCE [LARGE SCALE GENOMIC DNA]</scope>
    <source>
        <strain evidence="18">NRRL Y-17796</strain>
    </source>
</reference>
<feature type="transmembrane region" description="Helical" evidence="15">
    <location>
        <begin position="257"/>
        <end position="276"/>
    </location>
</feature>
<dbReference type="InterPro" id="IPR004014">
    <property type="entry name" value="ATPase_P-typ_cation-transptr_N"/>
</dbReference>
<evidence type="ECO:0000256" key="4">
    <source>
        <dbReference type="ARBA" id="ARBA00022692"/>
    </source>
</evidence>
<evidence type="ECO:0000256" key="7">
    <source>
        <dbReference type="ARBA" id="ARBA00022840"/>
    </source>
</evidence>
<dbReference type="InterPro" id="IPR059000">
    <property type="entry name" value="ATPase_P-type_domA"/>
</dbReference>
<dbReference type="NCBIfam" id="TIGR01494">
    <property type="entry name" value="ATPase_P-type"/>
    <property type="match status" value="2"/>
</dbReference>
<dbReference type="Proteomes" id="UP000095023">
    <property type="component" value="Unassembled WGS sequence"/>
</dbReference>
<dbReference type="AlphaFoldDB" id="A0A1E4TGW4"/>
<dbReference type="GO" id="GO:0005384">
    <property type="term" value="F:manganese ion transmembrane transporter activity"/>
    <property type="evidence" value="ECO:0007669"/>
    <property type="project" value="UniProtKB-ARBA"/>
</dbReference>
<feature type="transmembrane region" description="Helical" evidence="15">
    <location>
        <begin position="288"/>
        <end position="317"/>
    </location>
</feature>
<keyword evidence="7 15" id="KW-0067">ATP-binding</keyword>
<evidence type="ECO:0000256" key="2">
    <source>
        <dbReference type="ARBA" id="ARBA00022448"/>
    </source>
</evidence>
<evidence type="ECO:0000256" key="6">
    <source>
        <dbReference type="ARBA" id="ARBA00022837"/>
    </source>
</evidence>
<feature type="transmembrane region" description="Helical" evidence="15">
    <location>
        <begin position="857"/>
        <end position="874"/>
    </location>
</feature>
<dbReference type="SUPFAM" id="SSF81653">
    <property type="entry name" value="Calcium ATPase, transduction domain A"/>
    <property type="match status" value="1"/>
</dbReference>
<evidence type="ECO:0000256" key="3">
    <source>
        <dbReference type="ARBA" id="ARBA00022568"/>
    </source>
</evidence>
<dbReference type="SUPFAM" id="SSF81660">
    <property type="entry name" value="Metal cation-transporting ATPase, ATP-binding domain N"/>
    <property type="match status" value="1"/>
</dbReference>
<comment type="function">
    <text evidence="15">Catalyzes the hydrolysis of ATP coupled with the transport of calcium.</text>
</comment>
<keyword evidence="8" id="KW-0460">Magnesium</keyword>
<evidence type="ECO:0000256" key="8">
    <source>
        <dbReference type="ARBA" id="ARBA00022842"/>
    </source>
</evidence>
<feature type="transmembrane region" description="Helical" evidence="15">
    <location>
        <begin position="733"/>
        <end position="754"/>
    </location>
</feature>
<dbReference type="InterPro" id="IPR005782">
    <property type="entry name" value="P-type_ATPase_IIA"/>
</dbReference>
<feature type="domain" description="Cation-transporting P-type ATPase N-terminal" evidence="16">
    <location>
        <begin position="4"/>
        <end position="78"/>
    </location>
</feature>
<evidence type="ECO:0000256" key="15">
    <source>
        <dbReference type="RuleBase" id="RU361146"/>
    </source>
</evidence>
<dbReference type="PANTHER" id="PTHR42861">
    <property type="entry name" value="CALCIUM-TRANSPORTING ATPASE"/>
    <property type="match status" value="1"/>
</dbReference>
<dbReference type="Pfam" id="PF08282">
    <property type="entry name" value="Hydrolase_3"/>
    <property type="match status" value="1"/>
</dbReference>
<evidence type="ECO:0000256" key="5">
    <source>
        <dbReference type="ARBA" id="ARBA00022741"/>
    </source>
</evidence>
<feature type="transmembrane region" description="Helical" evidence="15">
    <location>
        <begin position="928"/>
        <end position="948"/>
    </location>
</feature>
<keyword evidence="9" id="KW-1278">Translocase</keyword>
<dbReference type="PRINTS" id="PR00119">
    <property type="entry name" value="CATATPASE"/>
</dbReference>
<dbReference type="InterPro" id="IPR036412">
    <property type="entry name" value="HAD-like_sf"/>
</dbReference>
<accession>A0A1E4TGW4</accession>
<comment type="similarity">
    <text evidence="13 15">Belongs to the cation transport ATPase (P-type) (TC 3.A.3) family.</text>
</comment>
<dbReference type="SFLD" id="SFLDF00027">
    <property type="entry name" value="p-type_atpase"/>
    <property type="match status" value="1"/>
</dbReference>
<dbReference type="SMART" id="SM00831">
    <property type="entry name" value="Cation_ATPase_N"/>
    <property type="match status" value="1"/>
</dbReference>
<evidence type="ECO:0000256" key="11">
    <source>
        <dbReference type="ARBA" id="ARBA00023065"/>
    </source>
</evidence>
<dbReference type="Gene3D" id="3.40.50.1000">
    <property type="entry name" value="HAD superfamily/HAD-like"/>
    <property type="match status" value="1"/>
</dbReference>
<dbReference type="FunFam" id="3.40.50.1000:FF:000028">
    <property type="entry name" value="Calcium-transporting P-type ATPase, putative"/>
    <property type="match status" value="1"/>
</dbReference>
<keyword evidence="11 15" id="KW-0406">Ion transport</keyword>
<dbReference type="GO" id="GO:0012505">
    <property type="term" value="C:endomembrane system"/>
    <property type="evidence" value="ECO:0007669"/>
    <property type="project" value="UniProtKB-SubCell"/>
</dbReference>
<dbReference type="GO" id="GO:0005388">
    <property type="term" value="F:P-type calcium transporter activity"/>
    <property type="evidence" value="ECO:0007669"/>
    <property type="project" value="UniProtKB-EC"/>
</dbReference>
<keyword evidence="12 15" id="KW-0472">Membrane</keyword>
<dbReference type="Gene3D" id="2.70.150.10">
    <property type="entry name" value="Calcium-transporting ATPase, cytoplasmic transduction domain A"/>
    <property type="match status" value="1"/>
</dbReference>
<dbReference type="InterPro" id="IPR044492">
    <property type="entry name" value="P_typ_ATPase_HD_dom"/>
</dbReference>
<dbReference type="Pfam" id="PF00689">
    <property type="entry name" value="Cation_ATPase_C"/>
    <property type="match status" value="1"/>
</dbReference>
<dbReference type="Gene3D" id="3.40.1110.10">
    <property type="entry name" value="Calcium-transporting ATPase, cytoplasmic domain N"/>
    <property type="match status" value="1"/>
</dbReference>
<gene>
    <name evidence="17" type="ORF">CANCADRAFT_25785</name>
</gene>
<dbReference type="InterPro" id="IPR023299">
    <property type="entry name" value="ATPase_P-typ_cyto_dom_N"/>
</dbReference>
<evidence type="ECO:0000259" key="16">
    <source>
        <dbReference type="SMART" id="SM00831"/>
    </source>
</evidence>
<evidence type="ECO:0000313" key="18">
    <source>
        <dbReference type="Proteomes" id="UP000095023"/>
    </source>
</evidence>
<dbReference type="Pfam" id="PF00690">
    <property type="entry name" value="Cation_ATPase_N"/>
    <property type="match status" value="1"/>
</dbReference>
<dbReference type="InterPro" id="IPR018303">
    <property type="entry name" value="ATPase_P-typ_P_site"/>
</dbReference>
<comment type="catalytic activity">
    <reaction evidence="14 15">
        <text>Ca(2+)(in) + ATP + H2O = Ca(2+)(out) + ADP + phosphate + H(+)</text>
        <dbReference type="Rhea" id="RHEA:18105"/>
        <dbReference type="ChEBI" id="CHEBI:15377"/>
        <dbReference type="ChEBI" id="CHEBI:15378"/>
        <dbReference type="ChEBI" id="CHEBI:29108"/>
        <dbReference type="ChEBI" id="CHEBI:30616"/>
        <dbReference type="ChEBI" id="CHEBI:43474"/>
        <dbReference type="ChEBI" id="CHEBI:456216"/>
        <dbReference type="EC" id="7.2.2.10"/>
    </reaction>
</comment>
<feature type="transmembrane region" description="Helical" evidence="15">
    <location>
        <begin position="766"/>
        <end position="786"/>
    </location>
</feature>
<dbReference type="Pfam" id="PF13246">
    <property type="entry name" value="Cation_ATPase"/>
    <property type="match status" value="1"/>
</dbReference>
<dbReference type="EC" id="7.2.2.10" evidence="15"/>
<evidence type="ECO:0000256" key="14">
    <source>
        <dbReference type="ARBA" id="ARBA00048694"/>
    </source>
</evidence>
<dbReference type="SFLD" id="SFLDS00003">
    <property type="entry name" value="Haloacid_Dehalogenase"/>
    <property type="match status" value="1"/>
</dbReference>
<keyword evidence="4 15" id="KW-0812">Transmembrane</keyword>
<feature type="transmembrane region" description="Helical" evidence="15">
    <location>
        <begin position="61"/>
        <end position="79"/>
    </location>
</feature>
<keyword evidence="3 15" id="KW-0109">Calcium transport</keyword>
<feature type="transmembrane region" description="Helical" evidence="15">
    <location>
        <begin position="895"/>
        <end position="916"/>
    </location>
</feature>
<keyword evidence="6 15" id="KW-0106">Calcium</keyword>
<dbReference type="PROSITE" id="PS00154">
    <property type="entry name" value="ATPASE_E1_E2"/>
    <property type="match status" value="1"/>
</dbReference>
<dbReference type="FunFam" id="1.20.1110.10:FF:000065">
    <property type="entry name" value="Sarcoplasmic/endoplasmic reticulum calcium ATPase 1"/>
    <property type="match status" value="1"/>
</dbReference>
<comment type="subcellular location">
    <subcellularLocation>
        <location evidence="1">Endomembrane system</location>
        <topology evidence="1">Multi-pass membrane protein</topology>
    </subcellularLocation>
    <subcellularLocation>
        <location evidence="15">Membrane</location>
        <topology evidence="15">Multi-pass membrane protein</topology>
    </subcellularLocation>
</comment>
<dbReference type="SUPFAM" id="SSF56784">
    <property type="entry name" value="HAD-like"/>
    <property type="match status" value="1"/>
</dbReference>
<evidence type="ECO:0000256" key="1">
    <source>
        <dbReference type="ARBA" id="ARBA00004127"/>
    </source>
</evidence>
<dbReference type="InterPro" id="IPR006068">
    <property type="entry name" value="ATPase_P-typ_cation-transptr_C"/>
</dbReference>
<dbReference type="InterPro" id="IPR008250">
    <property type="entry name" value="ATPase_P-typ_transduc_dom_A_sf"/>
</dbReference>
<dbReference type="Pfam" id="PF00122">
    <property type="entry name" value="E1-E2_ATPase"/>
    <property type="match status" value="1"/>
</dbReference>
<sequence length="963" mass="104069">MIDSIYSSSIEELLSCFESDAARGIPSNSVEARKLKYGVNELPEDPSTPLWRLVLNQFQDTLVLILLGSAIVSFVLALVDDTDDLTAFVDPFVILVILAANAIVGVQQEQSAEKSISALSSYSPETATVVRDGKTSVVNAADLVVGDLIQVAVGNKIPADCRILSIVSKSLFVDQSILTGESESVEKNISPVSPNSVIQDQTCMLFAGTAVTSGSAFALVVRTGLNTQIGGIQNSITSQISTPTPLKEKLDDFGDKLAKIITIICVLVWIVNIPHFKDPAHKGFIHGAIYYFKIAVALAVAAIPEGLAAVITTCLALGTKRMAKRNAIVRTLSSVETLGSTSVICSDKTGTLTLNKMVVTNISIPTEEGMKTIELSASSSAIKDLNNVRSLPATSRSCAIASICNDSKVSLDPETKLYNRVSGEPTEAGLKIAAEKLFGNTSQSKTAEEYFSKLYERQGTFEFSRDRKAMSVHVNDKANNKDILFIKGAPEAIVESASSIMVNEELQPMSKEWKASILKEVDSVSKQSLRVIAVSYKPIESNADLKLLNEATKSSEFQVLESNAIFVGLFAMLDPPRPEVSGAIARCRDAGIRITVITGDNKVTAESICRSVGVFGADEDLSGLSYTGEEFERLSSKEKEEAARCVRLLSRVNPSHKLELVSILQEQHEVVAMTGDGVNDAPALKKADIGIAMGTGTDVARQASDMVLADDNFASIANAIEEGRAIYDNTQQFIRYLISSNIGEVVTIFLTALVGMPEVLIPVQLLWVNLVTDGLPATALSFNPIGPNIMKRPPRHRQEALVGQWLLFRYVVIGTYVGIATVAGYAWYFLISANGPHYTWYELTHFAGLGLVDSEDIVKGSTISLSILVIIEMLNALNAVSETESLVRLPFWRNMYLVAAICLSLALHCGILYSATMNSIFSVAPLDVSEWIAVINISMPVILIDEILKAAQRSMNTTKQKTE</sequence>
<dbReference type="InterPro" id="IPR001757">
    <property type="entry name" value="P_typ_ATPase"/>
</dbReference>
<feature type="transmembrane region" description="Helical" evidence="15">
    <location>
        <begin position="85"/>
        <end position="106"/>
    </location>
</feature>
<evidence type="ECO:0000256" key="9">
    <source>
        <dbReference type="ARBA" id="ARBA00022967"/>
    </source>
</evidence>
<dbReference type="GO" id="GO:0016887">
    <property type="term" value="F:ATP hydrolysis activity"/>
    <property type="evidence" value="ECO:0007669"/>
    <property type="project" value="InterPro"/>
</dbReference>
<dbReference type="InterPro" id="IPR023214">
    <property type="entry name" value="HAD_sf"/>
</dbReference>
<dbReference type="NCBIfam" id="TIGR01116">
    <property type="entry name" value="ATPase-IIA1_Ca"/>
    <property type="match status" value="1"/>
</dbReference>
<evidence type="ECO:0000256" key="12">
    <source>
        <dbReference type="ARBA" id="ARBA00023136"/>
    </source>
</evidence>
<dbReference type="EMBL" id="KV453842">
    <property type="protein sequence ID" value="ODV91001.1"/>
    <property type="molecule type" value="Genomic_DNA"/>
</dbReference>
<keyword evidence="18" id="KW-1185">Reference proteome</keyword>
<evidence type="ECO:0000256" key="10">
    <source>
        <dbReference type="ARBA" id="ARBA00022989"/>
    </source>
</evidence>
<organism evidence="17 18">
    <name type="scientific">Tortispora caseinolytica NRRL Y-17796</name>
    <dbReference type="NCBI Taxonomy" id="767744"/>
    <lineage>
        <taxon>Eukaryota</taxon>
        <taxon>Fungi</taxon>
        <taxon>Dikarya</taxon>
        <taxon>Ascomycota</taxon>
        <taxon>Saccharomycotina</taxon>
        <taxon>Trigonopsidomycetes</taxon>
        <taxon>Trigonopsidales</taxon>
        <taxon>Trigonopsidaceae</taxon>
        <taxon>Tortispora</taxon>
    </lineage>
</organism>
<proteinExistence type="inferred from homology"/>
<dbReference type="GO" id="GO:0005524">
    <property type="term" value="F:ATP binding"/>
    <property type="evidence" value="ECO:0007669"/>
    <property type="project" value="UniProtKB-KW"/>
</dbReference>
<dbReference type="SUPFAM" id="SSF81665">
    <property type="entry name" value="Calcium ATPase, transmembrane domain M"/>
    <property type="match status" value="1"/>
</dbReference>
<dbReference type="GO" id="GO:0016020">
    <property type="term" value="C:membrane"/>
    <property type="evidence" value="ECO:0007669"/>
    <property type="project" value="UniProtKB-SubCell"/>
</dbReference>
<name>A0A1E4TGW4_9ASCO</name>
<dbReference type="FunFam" id="3.40.50.1000:FF:000001">
    <property type="entry name" value="Phospholipid-transporting ATPase IC"/>
    <property type="match status" value="1"/>
</dbReference>
<evidence type="ECO:0000256" key="13">
    <source>
        <dbReference type="ARBA" id="ARBA00038148"/>
    </source>
</evidence>
<dbReference type="FunFam" id="1.20.1110.10:FF:000027">
    <property type="entry name" value="Calcium-transporting ATPase, putative"/>
    <property type="match status" value="1"/>
</dbReference>
<dbReference type="Gene3D" id="1.20.1110.10">
    <property type="entry name" value="Calcium-transporting ATPase, transmembrane domain"/>
    <property type="match status" value="1"/>
</dbReference>
<keyword evidence="10 15" id="KW-1133">Transmembrane helix</keyword>
<keyword evidence="5 15" id="KW-0547">Nucleotide-binding</keyword>
<dbReference type="SFLD" id="SFLDG00002">
    <property type="entry name" value="C1.7:_P-type_atpase_like"/>
    <property type="match status" value="1"/>
</dbReference>
<keyword evidence="2 15" id="KW-0813">Transport</keyword>
<feature type="transmembrane region" description="Helical" evidence="15">
    <location>
        <begin position="807"/>
        <end position="830"/>
    </location>
</feature>